<dbReference type="GO" id="GO:0016020">
    <property type="term" value="C:membrane"/>
    <property type="evidence" value="ECO:0007669"/>
    <property type="project" value="UniProtKB-SubCell"/>
</dbReference>
<dbReference type="Proteomes" id="UP000244309">
    <property type="component" value="Unassembled WGS sequence"/>
</dbReference>
<dbReference type="EMBL" id="PKFO01000001">
    <property type="protein sequence ID" value="PVH18720.1"/>
    <property type="molecule type" value="Genomic_DNA"/>
</dbReference>
<accession>A0A2V1AKY8</accession>
<feature type="transmembrane region" description="Helical" evidence="7">
    <location>
        <begin position="21"/>
        <end position="41"/>
    </location>
</feature>
<dbReference type="InterPro" id="IPR020846">
    <property type="entry name" value="MFS_dom"/>
</dbReference>
<dbReference type="Gene3D" id="1.20.1250.20">
    <property type="entry name" value="MFS general substrate transporter like domains"/>
    <property type="match status" value="1"/>
</dbReference>
<keyword evidence="10" id="KW-1185">Reference proteome</keyword>
<feature type="transmembrane region" description="Helical" evidence="7">
    <location>
        <begin position="352"/>
        <end position="379"/>
    </location>
</feature>
<dbReference type="PANTHER" id="PTHR23504">
    <property type="entry name" value="MAJOR FACILITATOR SUPERFAMILY DOMAIN-CONTAINING PROTEIN 10"/>
    <property type="match status" value="1"/>
</dbReference>
<dbReference type="InterPro" id="IPR036259">
    <property type="entry name" value="MFS_trans_sf"/>
</dbReference>
<dbReference type="CDD" id="cd17330">
    <property type="entry name" value="MFS_SLC46_TetA_like"/>
    <property type="match status" value="1"/>
</dbReference>
<feature type="transmembrane region" description="Helical" evidence="7">
    <location>
        <begin position="533"/>
        <end position="553"/>
    </location>
</feature>
<organism evidence="9 10">
    <name type="scientific">Candidozyma haemuli</name>
    <dbReference type="NCBI Taxonomy" id="45357"/>
    <lineage>
        <taxon>Eukaryota</taxon>
        <taxon>Fungi</taxon>
        <taxon>Dikarya</taxon>
        <taxon>Ascomycota</taxon>
        <taxon>Saccharomycotina</taxon>
        <taxon>Pichiomycetes</taxon>
        <taxon>Metschnikowiaceae</taxon>
        <taxon>Candidozyma</taxon>
    </lineage>
</organism>
<dbReference type="OrthoDB" id="10262656at2759"/>
<evidence type="ECO:0000256" key="4">
    <source>
        <dbReference type="ARBA" id="ARBA00022989"/>
    </source>
</evidence>
<evidence type="ECO:0000259" key="8">
    <source>
        <dbReference type="PROSITE" id="PS50850"/>
    </source>
</evidence>
<feature type="transmembrane region" description="Helical" evidence="7">
    <location>
        <begin position="433"/>
        <end position="450"/>
    </location>
</feature>
<dbReference type="SUPFAM" id="SSF103473">
    <property type="entry name" value="MFS general substrate transporter"/>
    <property type="match status" value="1"/>
</dbReference>
<reference evidence="9 10" key="1">
    <citation type="submission" date="2017-12" db="EMBL/GenBank/DDBJ databases">
        <title>Genome Sequence of a Multidrug-Resistant Candida haemulonii Isolate from a Patient with Chronic Leg Ulcers in Israel.</title>
        <authorList>
            <person name="Chow N.A."/>
            <person name="Gade L."/>
            <person name="Batra D."/>
            <person name="Rowe L.A."/>
            <person name="Ben-Ami R."/>
            <person name="Loparev V.N."/>
            <person name="Litvintseva A.P."/>
        </authorList>
    </citation>
    <scope>NUCLEOTIDE SEQUENCE [LARGE SCALE GENOMIC DNA]</scope>
    <source>
        <strain evidence="9 10">B11899</strain>
    </source>
</reference>
<gene>
    <name evidence="9" type="ORF">CXQ85_001006</name>
</gene>
<proteinExistence type="predicted"/>
<dbReference type="AlphaFoldDB" id="A0A2V1AKY8"/>
<evidence type="ECO:0000256" key="5">
    <source>
        <dbReference type="ARBA" id="ARBA00023136"/>
    </source>
</evidence>
<evidence type="ECO:0000313" key="9">
    <source>
        <dbReference type="EMBL" id="PVH18720.1"/>
    </source>
</evidence>
<comment type="caution">
    <text evidence="9">The sequence shown here is derived from an EMBL/GenBank/DDBJ whole genome shotgun (WGS) entry which is preliminary data.</text>
</comment>
<feature type="transmembrane region" description="Helical" evidence="7">
    <location>
        <begin position="87"/>
        <end position="112"/>
    </location>
</feature>
<evidence type="ECO:0000256" key="1">
    <source>
        <dbReference type="ARBA" id="ARBA00004141"/>
    </source>
</evidence>
<comment type="subcellular location">
    <subcellularLocation>
        <location evidence="1">Membrane</location>
        <topology evidence="1">Multi-pass membrane protein</topology>
    </subcellularLocation>
</comment>
<dbReference type="Pfam" id="PF07690">
    <property type="entry name" value="MFS_1"/>
    <property type="match status" value="2"/>
</dbReference>
<dbReference type="VEuPathDB" id="FungiDB:CXQ85_001006"/>
<evidence type="ECO:0000256" key="7">
    <source>
        <dbReference type="SAM" id="Phobius"/>
    </source>
</evidence>
<evidence type="ECO:0000256" key="6">
    <source>
        <dbReference type="SAM" id="MobiDB-lite"/>
    </source>
</evidence>
<dbReference type="RefSeq" id="XP_025339660.1">
    <property type="nucleotide sequence ID" value="XM_025484729.1"/>
</dbReference>
<dbReference type="GeneID" id="37006337"/>
<feature type="transmembrane region" description="Helical" evidence="7">
    <location>
        <begin position="500"/>
        <end position="521"/>
    </location>
</feature>
<evidence type="ECO:0000256" key="2">
    <source>
        <dbReference type="ARBA" id="ARBA00022448"/>
    </source>
</evidence>
<feature type="domain" description="Major facilitator superfamily (MFS) profile" evidence="8">
    <location>
        <begin position="1"/>
        <end position="220"/>
    </location>
</feature>
<dbReference type="PROSITE" id="PS50850">
    <property type="entry name" value="MFS"/>
    <property type="match status" value="1"/>
</dbReference>
<keyword evidence="3 7" id="KW-0812">Transmembrane</keyword>
<keyword evidence="4 7" id="KW-1133">Transmembrane helix</keyword>
<feature type="transmembrane region" description="Helical" evidence="7">
    <location>
        <begin position="399"/>
        <end position="421"/>
    </location>
</feature>
<feature type="compositionally biased region" description="Polar residues" evidence="6">
    <location>
        <begin position="255"/>
        <end position="271"/>
    </location>
</feature>
<dbReference type="GO" id="GO:0022857">
    <property type="term" value="F:transmembrane transporter activity"/>
    <property type="evidence" value="ECO:0007669"/>
    <property type="project" value="InterPro"/>
</dbReference>
<feature type="transmembrane region" description="Helical" evidence="7">
    <location>
        <begin position="462"/>
        <end position="488"/>
    </location>
</feature>
<sequence length="569" mass="64038">MGSFRDQMKGFPFRQMTIICLIRFSEPIAFTSLFPYVYFMIRDFNIVDDPTEISKYTGYMGASFAFAQFLCCIHWGRLSDRIGRKPVLLLGLLGTMTSLLIFGFSTNFYMAITARSLMGALNGNVPVLQTMVGEVVSERRHQSIAFSCLPLLWNVGCVLGPAIGGSRYLTRPKMPSEDIEVAGAYDRFVSKHPYAMSNIVVASLLMFSFIVGFLFLEETQPRAKKNHDYGLAIGDWILRSLGFTPSARSRALASKTASTQQREPSETTPLTADNLYSAVDNDVFDENDEDDRSINSYEQPLTRRTSLAFIRRYSNASLTRTTTNQSVLDETKDIFKAFGNKNIFSNKVRGTILAYFCLAFHCLVQSEFLPVFLAGRFQLESLKFPWHIKGGLSWETSDIGTLLSTTGFAGCFIIIVVFPFLDRYMRNIDVLRLASLFFPFAYFFIPYMVFSKPEYQPGFPAWFSTAGIYTCASVQTFAAALSFPQMVILVYRATVPKHRAFVNATSMSATALARCVAPLLWGGLMSFFDKRGVAQMSWLILSVIAILTSVLAFKLDEYDEDLQEQEEEV</sequence>
<dbReference type="PANTHER" id="PTHR23504:SF15">
    <property type="entry name" value="MAJOR FACILITATOR SUPERFAMILY (MFS) PROFILE DOMAIN-CONTAINING PROTEIN"/>
    <property type="match status" value="1"/>
</dbReference>
<evidence type="ECO:0000313" key="10">
    <source>
        <dbReference type="Proteomes" id="UP000244309"/>
    </source>
</evidence>
<feature type="region of interest" description="Disordered" evidence="6">
    <location>
        <begin position="252"/>
        <end position="271"/>
    </location>
</feature>
<feature type="transmembrane region" description="Helical" evidence="7">
    <location>
        <begin position="56"/>
        <end position="75"/>
    </location>
</feature>
<feature type="transmembrane region" description="Helical" evidence="7">
    <location>
        <begin position="195"/>
        <end position="216"/>
    </location>
</feature>
<evidence type="ECO:0000256" key="3">
    <source>
        <dbReference type="ARBA" id="ARBA00022692"/>
    </source>
</evidence>
<dbReference type="InterPro" id="IPR011701">
    <property type="entry name" value="MFS"/>
</dbReference>
<protein>
    <recommendedName>
        <fullName evidence="8">Major facilitator superfamily (MFS) profile domain-containing protein</fullName>
    </recommendedName>
</protein>
<name>A0A2V1AKY8_9ASCO</name>
<keyword evidence="5 7" id="KW-0472">Membrane</keyword>
<keyword evidence="2" id="KW-0813">Transport</keyword>